<organism evidence="8 9">
    <name type="scientific">Malassezia equina</name>
    <dbReference type="NCBI Taxonomy" id="1381935"/>
    <lineage>
        <taxon>Eukaryota</taxon>
        <taxon>Fungi</taxon>
        <taxon>Dikarya</taxon>
        <taxon>Basidiomycota</taxon>
        <taxon>Ustilaginomycotina</taxon>
        <taxon>Malasseziomycetes</taxon>
        <taxon>Malasseziales</taxon>
        <taxon>Malasseziaceae</taxon>
        <taxon>Malassezia</taxon>
    </lineage>
</organism>
<dbReference type="EMBL" id="CP119905">
    <property type="protein sequence ID" value="WFD24530.1"/>
    <property type="molecule type" value="Genomic_DNA"/>
</dbReference>
<dbReference type="PROSITE" id="PS51645">
    <property type="entry name" value="PHR_CRY_ALPHA_BETA"/>
    <property type="match status" value="1"/>
</dbReference>
<dbReference type="Proteomes" id="UP001214415">
    <property type="component" value="Chromosome 6"/>
</dbReference>
<keyword evidence="2 5" id="KW-0285">Flavoprotein</keyword>
<dbReference type="InterPro" id="IPR036155">
    <property type="entry name" value="Crypto/Photolyase_N_sf"/>
</dbReference>
<dbReference type="GO" id="GO:0006950">
    <property type="term" value="P:response to stress"/>
    <property type="evidence" value="ECO:0007669"/>
    <property type="project" value="UniProtKB-ARBA"/>
</dbReference>
<gene>
    <name evidence="8" type="ORF">MEQU1_003232</name>
</gene>
<keyword evidence="3 5" id="KW-0274">FAD</keyword>
<dbReference type="SUPFAM" id="SSF48173">
    <property type="entry name" value="Cryptochrome/photolyase FAD-binding domain"/>
    <property type="match status" value="1"/>
</dbReference>
<evidence type="ECO:0000259" key="7">
    <source>
        <dbReference type="PROSITE" id="PS51645"/>
    </source>
</evidence>
<feature type="domain" description="Photolyase/cryptochrome alpha/beta" evidence="7">
    <location>
        <begin position="1"/>
        <end position="131"/>
    </location>
</feature>
<feature type="binding site" evidence="5">
    <location>
        <position position="290"/>
    </location>
    <ligand>
        <name>FAD</name>
        <dbReference type="ChEBI" id="CHEBI:57692"/>
    </ligand>
</feature>
<keyword evidence="4" id="KW-0157">Chromophore</keyword>
<dbReference type="SUPFAM" id="SSF52425">
    <property type="entry name" value="Cryptochrome/photolyase, N-terminal domain"/>
    <property type="match status" value="1"/>
</dbReference>
<dbReference type="InterPro" id="IPR005101">
    <property type="entry name" value="Cryptochr/Photolyase_FAD-bd"/>
</dbReference>
<dbReference type="PROSITE" id="PS00394">
    <property type="entry name" value="DNA_PHOTOLYASES_1_1"/>
    <property type="match status" value="1"/>
</dbReference>
<comment type="similarity">
    <text evidence="1">Belongs to the DNA photolyase class-1 family.</text>
</comment>
<feature type="site" description="Electron transfer via tryptophanyl radical" evidence="6">
    <location>
        <position position="324"/>
    </location>
</feature>
<protein>
    <recommendedName>
        <fullName evidence="7">Photolyase/cryptochrome alpha/beta domain-containing protein</fullName>
    </recommendedName>
</protein>
<dbReference type="Pfam" id="PF00875">
    <property type="entry name" value="DNA_photolyase"/>
    <property type="match status" value="1"/>
</dbReference>
<evidence type="ECO:0000256" key="2">
    <source>
        <dbReference type="ARBA" id="ARBA00022630"/>
    </source>
</evidence>
<evidence type="ECO:0000313" key="8">
    <source>
        <dbReference type="EMBL" id="WFD24530.1"/>
    </source>
</evidence>
<dbReference type="InterPro" id="IPR006050">
    <property type="entry name" value="DNA_photolyase_N"/>
</dbReference>
<dbReference type="Pfam" id="PF03441">
    <property type="entry name" value="FAD_binding_7"/>
    <property type="match status" value="1"/>
</dbReference>
<dbReference type="GO" id="GO:0071949">
    <property type="term" value="F:FAD binding"/>
    <property type="evidence" value="ECO:0007669"/>
    <property type="project" value="TreeGrafter"/>
</dbReference>
<dbReference type="InterPro" id="IPR018394">
    <property type="entry name" value="DNA_photolyase_1_CS_C"/>
</dbReference>
<reference evidence="8" key="1">
    <citation type="submission" date="2023-03" db="EMBL/GenBank/DDBJ databases">
        <title>Mating type loci evolution in Malassezia.</title>
        <authorList>
            <person name="Coelho M.A."/>
        </authorList>
    </citation>
    <scope>NUCLEOTIDE SEQUENCE</scope>
    <source>
        <strain evidence="8">CBS 12830</strain>
    </source>
</reference>
<sequence>MTIIAVLGPCLRTLDNPALYHALGQASKQGGSVIALVVEDPTQRRPGAAFTWWTRKSLPLLRSQLERIHVPLVCLDASYPAIATVLAQCDHIKQVYVNRRWGGTTAEQNASFAQILDKAHISLQAYTAHTVHEPWDVKTGQGGYYRVYTPFSKKLMSIQPHLLDEPSPQAPGSADGVLNALLKAFRASDSVKILDWDRPTQSYDPAWAQNFPWKPGAEQAGQILRTFLDNVLHEYQTGRDLPYEKATSTLSPYLAHGEISPHRILYETRKARSQFRASQNKAAMASADTFEREIFWREFNYHLLYHEPDLADRNHNPRFDSFAWAWPAKASHVQQACEAGTLPQGDELVMFKTRAALECWKSGHTGIPLVDAGMRQLWNTGWMHNRVRMVVASLLTKNLRIHWQWGEAWFWETLVDADPASNPGNWQWVAGTGADAAPFFRIFHPGRQADRFDERCAYVRAWVPELRSTSTQSISDWYEKPQADSKDSCSALSHPSPASIWALSLMESKDAKYEDPPFRRSQVAVPEKTYRAPIVNLKQSRAVALDAYRGQTSGEERPAKKVKVEK</sequence>
<dbReference type="GO" id="GO:0003677">
    <property type="term" value="F:DNA binding"/>
    <property type="evidence" value="ECO:0007669"/>
    <property type="project" value="TreeGrafter"/>
</dbReference>
<proteinExistence type="inferred from homology"/>
<evidence type="ECO:0000313" key="9">
    <source>
        <dbReference type="Proteomes" id="UP001214415"/>
    </source>
</evidence>
<feature type="site" description="Electron transfer via tryptophanyl radical" evidence="6">
    <location>
        <position position="403"/>
    </location>
</feature>
<dbReference type="Gene3D" id="3.40.50.620">
    <property type="entry name" value="HUPs"/>
    <property type="match status" value="1"/>
</dbReference>
<dbReference type="PANTHER" id="PTHR11455">
    <property type="entry name" value="CRYPTOCHROME"/>
    <property type="match status" value="1"/>
</dbReference>
<feature type="binding site" evidence="5">
    <location>
        <begin position="416"/>
        <end position="418"/>
    </location>
    <ligand>
        <name>FAD</name>
        <dbReference type="ChEBI" id="CHEBI:57692"/>
    </ligand>
</feature>
<dbReference type="Gene3D" id="1.10.579.10">
    <property type="entry name" value="DNA Cyclobutane Dipyrimidine Photolyase, subunit A, domain 3"/>
    <property type="match status" value="1"/>
</dbReference>
<evidence type="ECO:0000256" key="3">
    <source>
        <dbReference type="ARBA" id="ARBA00022827"/>
    </source>
</evidence>
<feature type="binding site" evidence="5">
    <location>
        <begin position="247"/>
        <end position="251"/>
    </location>
    <ligand>
        <name>FAD</name>
        <dbReference type="ChEBI" id="CHEBI:57692"/>
    </ligand>
</feature>
<evidence type="ECO:0000256" key="5">
    <source>
        <dbReference type="PIRSR" id="PIRSR602081-1"/>
    </source>
</evidence>
<dbReference type="GO" id="GO:0009416">
    <property type="term" value="P:response to light stimulus"/>
    <property type="evidence" value="ECO:0007669"/>
    <property type="project" value="TreeGrafter"/>
</dbReference>
<evidence type="ECO:0000256" key="4">
    <source>
        <dbReference type="ARBA" id="ARBA00022991"/>
    </source>
</evidence>
<feature type="site" description="Electron transfer via tryptophanyl radical" evidence="6">
    <location>
        <position position="426"/>
    </location>
</feature>
<keyword evidence="9" id="KW-1185">Reference proteome</keyword>
<dbReference type="Gene3D" id="1.25.40.80">
    <property type="match status" value="1"/>
</dbReference>
<dbReference type="GO" id="GO:0003904">
    <property type="term" value="F:deoxyribodipyrimidine photo-lyase activity"/>
    <property type="evidence" value="ECO:0007669"/>
    <property type="project" value="TreeGrafter"/>
</dbReference>
<feature type="binding site" evidence="5">
    <location>
        <position position="235"/>
    </location>
    <ligand>
        <name>FAD</name>
        <dbReference type="ChEBI" id="CHEBI:57692"/>
    </ligand>
</feature>
<dbReference type="GO" id="GO:0006139">
    <property type="term" value="P:nucleobase-containing compound metabolic process"/>
    <property type="evidence" value="ECO:0007669"/>
    <property type="project" value="UniProtKB-ARBA"/>
</dbReference>
<dbReference type="AlphaFoldDB" id="A0AAF0EH50"/>
<dbReference type="InterPro" id="IPR014729">
    <property type="entry name" value="Rossmann-like_a/b/a_fold"/>
</dbReference>
<comment type="cofactor">
    <cofactor evidence="5">
        <name>FAD</name>
        <dbReference type="ChEBI" id="CHEBI:57692"/>
    </cofactor>
    <text evidence="5">Binds 1 FAD per subunit.</text>
</comment>
<dbReference type="PANTHER" id="PTHR11455:SF9">
    <property type="entry name" value="CRYPTOCHROME CIRCADIAN CLOCK 5 ISOFORM X1"/>
    <property type="match status" value="1"/>
</dbReference>
<evidence type="ECO:0000256" key="6">
    <source>
        <dbReference type="PIRSR" id="PIRSR602081-2"/>
    </source>
</evidence>
<evidence type="ECO:0000256" key="1">
    <source>
        <dbReference type="ARBA" id="ARBA00005862"/>
    </source>
</evidence>
<dbReference type="InterPro" id="IPR036134">
    <property type="entry name" value="Crypto/Photolyase_FAD-like_sf"/>
</dbReference>
<name>A0AAF0EH50_9BASI</name>
<accession>A0AAF0EH50</accession>
<dbReference type="InterPro" id="IPR002081">
    <property type="entry name" value="Cryptochrome/DNA_photolyase_1"/>
</dbReference>